<accession>A0A1Q3ABE1</accession>
<evidence type="ECO:0000313" key="2">
    <source>
        <dbReference type="EMBL" id="GAV53086.1"/>
    </source>
</evidence>
<feature type="compositionally biased region" description="Polar residues" evidence="1">
    <location>
        <begin position="135"/>
        <end position="149"/>
    </location>
</feature>
<dbReference type="AlphaFoldDB" id="A0A1Q3ABE1"/>
<dbReference type="Proteomes" id="UP000187013">
    <property type="component" value="Unassembled WGS sequence"/>
</dbReference>
<proteinExistence type="predicted"/>
<dbReference type="OrthoDB" id="3981113at2759"/>
<feature type="region of interest" description="Disordered" evidence="1">
    <location>
        <begin position="108"/>
        <end position="157"/>
    </location>
</feature>
<reference evidence="2 3" key="1">
    <citation type="submission" date="2016-08" db="EMBL/GenBank/DDBJ databases">
        <title>Draft genome sequence of allopolyploid Zygosaccharomyces rouxii.</title>
        <authorList>
            <person name="Watanabe J."/>
            <person name="Uehara K."/>
            <person name="Mogi Y."/>
            <person name="Tsukioka Y."/>
        </authorList>
    </citation>
    <scope>NUCLEOTIDE SEQUENCE [LARGE SCALE GENOMIC DNA]</scope>
    <source>
        <strain evidence="2 3">NBRC 110957</strain>
    </source>
</reference>
<name>A0A1Q3ABE1_ZYGRO</name>
<dbReference type="EMBL" id="BDGX01000035">
    <property type="protein sequence ID" value="GAV53086.1"/>
    <property type="molecule type" value="Genomic_DNA"/>
</dbReference>
<comment type="caution">
    <text evidence="2">The sequence shown here is derived from an EMBL/GenBank/DDBJ whole genome shotgun (WGS) entry which is preliminary data.</text>
</comment>
<feature type="compositionally biased region" description="Gly residues" evidence="1">
    <location>
        <begin position="117"/>
        <end position="131"/>
    </location>
</feature>
<feature type="region of interest" description="Disordered" evidence="1">
    <location>
        <begin position="1"/>
        <end position="22"/>
    </location>
</feature>
<sequence>MASKDGLLDTPQVAESSASLSSKDVASAISLYEPSTNQDNLDNLSMKAVYEMDSEGDSISRPLSRGSVTSGVSMMATKDGVEGERVTRLGIPQYSLNLLNSMAHNQYKKIHGPPLPKGGGGSGNTTGGSNSGGSLSNRAQLSQSAADSPNSPPMTLRDKMKLLGSERQMPLMDVNPNDAIDETLLYDTSPERDRNMPNYSLHVPEGSVHGHMMSEIDSNSSTVGDDTSFQNLNNLSPAVGTIYSDKD</sequence>
<gene>
    <name evidence="2" type="ORF">ZYGR_0AI03680</name>
</gene>
<organism evidence="2 3">
    <name type="scientific">Zygosaccharomyces rouxii</name>
    <dbReference type="NCBI Taxonomy" id="4956"/>
    <lineage>
        <taxon>Eukaryota</taxon>
        <taxon>Fungi</taxon>
        <taxon>Dikarya</taxon>
        <taxon>Ascomycota</taxon>
        <taxon>Saccharomycotina</taxon>
        <taxon>Saccharomycetes</taxon>
        <taxon>Saccharomycetales</taxon>
        <taxon>Saccharomycetaceae</taxon>
        <taxon>Zygosaccharomyces</taxon>
    </lineage>
</organism>
<evidence type="ECO:0000256" key="1">
    <source>
        <dbReference type="SAM" id="MobiDB-lite"/>
    </source>
</evidence>
<protein>
    <submittedName>
        <fullName evidence="2">Uncharacterized protein</fullName>
    </submittedName>
</protein>
<evidence type="ECO:0000313" key="3">
    <source>
        <dbReference type="Proteomes" id="UP000187013"/>
    </source>
</evidence>